<dbReference type="OrthoDB" id="6499973at2759"/>
<keyword evidence="6" id="KW-1185">Reference proteome</keyword>
<keyword evidence="4" id="KW-1133">Transmembrane helix</keyword>
<dbReference type="InterPro" id="IPR011701">
    <property type="entry name" value="MFS"/>
</dbReference>
<organism evidence="5 6">
    <name type="scientific">Heterodermia speciosa</name>
    <dbReference type="NCBI Taxonomy" id="116794"/>
    <lineage>
        <taxon>Eukaryota</taxon>
        <taxon>Fungi</taxon>
        <taxon>Dikarya</taxon>
        <taxon>Ascomycota</taxon>
        <taxon>Pezizomycotina</taxon>
        <taxon>Lecanoromycetes</taxon>
        <taxon>OSLEUM clade</taxon>
        <taxon>Lecanoromycetidae</taxon>
        <taxon>Caliciales</taxon>
        <taxon>Physciaceae</taxon>
        <taxon>Heterodermia</taxon>
    </lineage>
</organism>
<dbReference type="PANTHER" id="PTHR11360">
    <property type="entry name" value="MONOCARBOXYLATE TRANSPORTER"/>
    <property type="match status" value="1"/>
</dbReference>
<feature type="transmembrane region" description="Helical" evidence="4">
    <location>
        <begin position="361"/>
        <end position="380"/>
    </location>
</feature>
<reference evidence="5" key="1">
    <citation type="submission" date="2021-03" db="EMBL/GenBank/DDBJ databases">
        <authorList>
            <person name="Tagirdzhanova G."/>
        </authorList>
    </citation>
    <scope>NUCLEOTIDE SEQUENCE</scope>
</reference>
<evidence type="ECO:0000256" key="1">
    <source>
        <dbReference type="ARBA" id="ARBA00004141"/>
    </source>
</evidence>
<feature type="transmembrane region" description="Helical" evidence="4">
    <location>
        <begin position="158"/>
        <end position="180"/>
    </location>
</feature>
<comment type="similarity">
    <text evidence="2">Belongs to the major facilitator superfamily. Monocarboxylate porter (TC 2.A.1.13) family.</text>
</comment>
<feature type="transmembrane region" description="Helical" evidence="4">
    <location>
        <begin position="192"/>
        <end position="215"/>
    </location>
</feature>
<evidence type="ECO:0000313" key="6">
    <source>
        <dbReference type="Proteomes" id="UP000664521"/>
    </source>
</evidence>
<dbReference type="PANTHER" id="PTHR11360:SF130">
    <property type="entry name" value="MAJOR FACILITATOR SUPERFAMILY (MFS) PROFILE DOMAIN-CONTAINING PROTEIN-RELATED"/>
    <property type="match status" value="1"/>
</dbReference>
<feature type="transmembrane region" description="Helical" evidence="4">
    <location>
        <begin position="262"/>
        <end position="284"/>
    </location>
</feature>
<keyword evidence="4" id="KW-0472">Membrane</keyword>
<feature type="region of interest" description="Disordered" evidence="3">
    <location>
        <begin position="1"/>
        <end position="39"/>
    </location>
</feature>
<evidence type="ECO:0000256" key="3">
    <source>
        <dbReference type="SAM" id="MobiDB-lite"/>
    </source>
</evidence>
<comment type="subcellular location">
    <subcellularLocation>
        <location evidence="1">Membrane</location>
        <topology evidence="1">Multi-pass membrane protein</topology>
    </subcellularLocation>
</comment>
<keyword evidence="4" id="KW-0812">Transmembrane</keyword>
<sequence>MPGLDPSSSGGQENDSPDLDDTEAKIGLEERGASGGVLDRVLSRTRSRSSYLDPGPPPDGGVRAWTQSLCGHLIVCNTWGYISSFGVFQTYYVSALGHPPSDISWIGSVQIFLLFFIGTFSGRATDYGLFKPTILLGSFFMLFGVFMTSLSTKYWQLFLAQGVCTGIGNGLLFCPTLSVLSTYFTTKRSLAIGFAASGSATGGLIFPAIVQQLLYEIGFPWTVRVLGFVMLAMQVIAVAFTKQRLPPRRSGPLVEWPAFRELSYTLFSLGMFMNFWGLYFAFYYVGSYARNVLGLSQQQSINDLLVINGVGMVGRLVPAYLADHYFGPLNTLIPFACVSGILLFCWAAVSSSGGLLAFDVIYGLFASGIQSLFPATLSSLTTDLKKSGIRMGMVFSVVSFACLTGSPLGGALIQKRGGDYLYAQMFAASALTCGCFTLLAARLVRTGPRIMARV</sequence>
<dbReference type="Pfam" id="PF07690">
    <property type="entry name" value="MFS_1"/>
    <property type="match status" value="1"/>
</dbReference>
<evidence type="ECO:0000313" key="5">
    <source>
        <dbReference type="EMBL" id="CAF9915230.1"/>
    </source>
</evidence>
<name>A0A8H3IGU6_9LECA</name>
<dbReference type="AlphaFoldDB" id="A0A8H3IGU6"/>
<evidence type="ECO:0000256" key="2">
    <source>
        <dbReference type="ARBA" id="ARBA00006727"/>
    </source>
</evidence>
<gene>
    <name evidence="5" type="ORF">HETSPECPRED_002336</name>
</gene>
<comment type="caution">
    <text evidence="5">The sequence shown here is derived from an EMBL/GenBank/DDBJ whole genome shotgun (WGS) entry which is preliminary data.</text>
</comment>
<feature type="transmembrane region" description="Helical" evidence="4">
    <location>
        <begin position="392"/>
        <end position="414"/>
    </location>
</feature>
<dbReference type="SUPFAM" id="SSF103473">
    <property type="entry name" value="MFS general substrate transporter"/>
    <property type="match status" value="1"/>
</dbReference>
<evidence type="ECO:0000256" key="4">
    <source>
        <dbReference type="SAM" id="Phobius"/>
    </source>
</evidence>
<feature type="compositionally biased region" description="Basic and acidic residues" evidence="3">
    <location>
        <begin position="22"/>
        <end position="32"/>
    </location>
</feature>
<feature type="transmembrane region" description="Helical" evidence="4">
    <location>
        <begin position="420"/>
        <end position="444"/>
    </location>
</feature>
<protein>
    <recommendedName>
        <fullName evidence="7">Major facilitator superfamily (MFS) profile domain-containing protein</fullName>
    </recommendedName>
</protein>
<dbReference type="GO" id="GO:0022857">
    <property type="term" value="F:transmembrane transporter activity"/>
    <property type="evidence" value="ECO:0007669"/>
    <property type="project" value="InterPro"/>
</dbReference>
<feature type="transmembrane region" description="Helical" evidence="4">
    <location>
        <begin position="329"/>
        <end position="349"/>
    </location>
</feature>
<accession>A0A8H3IGU6</accession>
<feature type="transmembrane region" description="Helical" evidence="4">
    <location>
        <begin position="134"/>
        <end position="152"/>
    </location>
</feature>
<dbReference type="EMBL" id="CAJPDS010000015">
    <property type="protein sequence ID" value="CAF9915230.1"/>
    <property type="molecule type" value="Genomic_DNA"/>
</dbReference>
<dbReference type="InterPro" id="IPR050327">
    <property type="entry name" value="Proton-linked_MCT"/>
</dbReference>
<proteinExistence type="inferred from homology"/>
<dbReference type="Proteomes" id="UP000664521">
    <property type="component" value="Unassembled WGS sequence"/>
</dbReference>
<dbReference type="GO" id="GO:0016020">
    <property type="term" value="C:membrane"/>
    <property type="evidence" value="ECO:0007669"/>
    <property type="project" value="UniProtKB-SubCell"/>
</dbReference>
<dbReference type="Gene3D" id="1.20.1250.20">
    <property type="entry name" value="MFS general substrate transporter like domains"/>
    <property type="match status" value="2"/>
</dbReference>
<dbReference type="InterPro" id="IPR036259">
    <property type="entry name" value="MFS_trans_sf"/>
</dbReference>
<evidence type="ECO:0008006" key="7">
    <source>
        <dbReference type="Google" id="ProtNLM"/>
    </source>
</evidence>
<feature type="transmembrane region" description="Helical" evidence="4">
    <location>
        <begin position="103"/>
        <end position="122"/>
    </location>
</feature>
<feature type="compositionally biased region" description="Polar residues" evidence="3">
    <location>
        <begin position="1"/>
        <end position="14"/>
    </location>
</feature>
<feature type="transmembrane region" description="Helical" evidence="4">
    <location>
        <begin position="221"/>
        <end position="241"/>
    </location>
</feature>